<reference evidence="2 3" key="1">
    <citation type="submission" date="2017-06" db="EMBL/GenBank/DDBJ databases">
        <title>Ant-infecting Ophiocordyceps genomes reveal a high diversity of potential behavioral manipulation genes and a possible major role for enterotoxins.</title>
        <authorList>
            <person name="De Bekker C."/>
            <person name="Evans H.C."/>
            <person name="Brachmann A."/>
            <person name="Hughes D.P."/>
        </authorList>
    </citation>
    <scope>NUCLEOTIDE SEQUENCE [LARGE SCALE GENOMIC DNA]</scope>
    <source>
        <strain evidence="2 3">Map64</strain>
    </source>
</reference>
<evidence type="ECO:0000256" key="1">
    <source>
        <dbReference type="SAM" id="SignalP"/>
    </source>
</evidence>
<keyword evidence="1" id="KW-0732">Signal</keyword>
<evidence type="ECO:0000313" key="2">
    <source>
        <dbReference type="EMBL" id="PHH62837.1"/>
    </source>
</evidence>
<dbReference type="Proteomes" id="UP000226192">
    <property type="component" value="Unassembled WGS sequence"/>
</dbReference>
<dbReference type="AlphaFoldDB" id="A0A2C5Y2D1"/>
<gene>
    <name evidence="2" type="ORF">CDD81_6637</name>
</gene>
<protein>
    <submittedName>
        <fullName evidence="2">Uncharacterized protein</fullName>
    </submittedName>
</protein>
<keyword evidence="3" id="KW-1185">Reference proteome</keyword>
<evidence type="ECO:0000313" key="3">
    <source>
        <dbReference type="Proteomes" id="UP000226192"/>
    </source>
</evidence>
<proteinExistence type="predicted"/>
<feature type="chain" id="PRO_5012406208" evidence="1">
    <location>
        <begin position="17"/>
        <end position="98"/>
    </location>
</feature>
<dbReference type="EMBL" id="NJET01000062">
    <property type="protein sequence ID" value="PHH62837.1"/>
    <property type="molecule type" value="Genomic_DNA"/>
</dbReference>
<organism evidence="2 3">
    <name type="scientific">Ophiocordyceps australis</name>
    <dbReference type="NCBI Taxonomy" id="1399860"/>
    <lineage>
        <taxon>Eukaryota</taxon>
        <taxon>Fungi</taxon>
        <taxon>Dikarya</taxon>
        <taxon>Ascomycota</taxon>
        <taxon>Pezizomycotina</taxon>
        <taxon>Sordariomycetes</taxon>
        <taxon>Hypocreomycetidae</taxon>
        <taxon>Hypocreales</taxon>
        <taxon>Ophiocordycipitaceae</taxon>
        <taxon>Ophiocordyceps</taxon>
    </lineage>
</organism>
<name>A0A2C5Y2D1_9HYPO</name>
<sequence>MKILSTLTLALTLTTATLLPRQNLQAASATASDASTQLSTSADLLAKMASQLDNPKSANAFQAETMKAQVTLKNLREAVPKLPAFAKSLSMQKKQGAR</sequence>
<feature type="signal peptide" evidence="1">
    <location>
        <begin position="1"/>
        <end position="16"/>
    </location>
</feature>
<accession>A0A2C5Y2D1</accession>
<comment type="caution">
    <text evidence="2">The sequence shown here is derived from an EMBL/GenBank/DDBJ whole genome shotgun (WGS) entry which is preliminary data.</text>
</comment>